<dbReference type="AlphaFoldDB" id="A0A7U6GFB7"/>
<feature type="domain" description="RNA polymerase sigma factor 70 region 4 type 2" evidence="6">
    <location>
        <begin position="108"/>
        <end position="160"/>
    </location>
</feature>
<proteinExistence type="inferred from homology"/>
<dbReference type="InterPro" id="IPR007627">
    <property type="entry name" value="RNA_pol_sigma70_r2"/>
</dbReference>
<dbReference type="Gene3D" id="1.10.1740.10">
    <property type="match status" value="1"/>
</dbReference>
<keyword evidence="4" id="KW-0804">Transcription</keyword>
<dbReference type="PANTHER" id="PTHR43133:SF51">
    <property type="entry name" value="RNA POLYMERASE SIGMA FACTOR"/>
    <property type="match status" value="1"/>
</dbReference>
<dbReference type="GO" id="GO:0006352">
    <property type="term" value="P:DNA-templated transcription initiation"/>
    <property type="evidence" value="ECO:0007669"/>
    <property type="project" value="InterPro"/>
</dbReference>
<dbReference type="InterPro" id="IPR013325">
    <property type="entry name" value="RNA_pol_sigma_r2"/>
</dbReference>
<keyword evidence="2" id="KW-0805">Transcription regulation</keyword>
<organism evidence="7 8">
    <name type="scientific">Caldisericum exile (strain DSM 21853 / NBRC 104410 / AZM16c01)</name>
    <dbReference type="NCBI Taxonomy" id="511051"/>
    <lineage>
        <taxon>Bacteria</taxon>
        <taxon>Pseudomonadati</taxon>
        <taxon>Caldisericota/Cryosericota group</taxon>
        <taxon>Caldisericota</taxon>
        <taxon>Caldisericia</taxon>
        <taxon>Caldisericales</taxon>
        <taxon>Caldisericaceae</taxon>
        <taxon>Caldisericum</taxon>
    </lineage>
</organism>
<evidence type="ECO:0000313" key="7">
    <source>
        <dbReference type="EMBL" id="BAL81355.1"/>
    </source>
</evidence>
<evidence type="ECO:0000259" key="6">
    <source>
        <dbReference type="Pfam" id="PF08281"/>
    </source>
</evidence>
<keyword evidence="8" id="KW-1185">Reference proteome</keyword>
<dbReference type="GO" id="GO:0016987">
    <property type="term" value="F:sigma factor activity"/>
    <property type="evidence" value="ECO:0007669"/>
    <property type="project" value="UniProtKB-KW"/>
</dbReference>
<evidence type="ECO:0000256" key="2">
    <source>
        <dbReference type="ARBA" id="ARBA00023015"/>
    </source>
</evidence>
<dbReference type="Pfam" id="PF04542">
    <property type="entry name" value="Sigma70_r2"/>
    <property type="match status" value="1"/>
</dbReference>
<dbReference type="Pfam" id="PF08281">
    <property type="entry name" value="Sigma70_r4_2"/>
    <property type="match status" value="1"/>
</dbReference>
<dbReference type="RefSeq" id="WP_014453751.1">
    <property type="nucleotide sequence ID" value="NC_017096.1"/>
</dbReference>
<evidence type="ECO:0000256" key="1">
    <source>
        <dbReference type="ARBA" id="ARBA00010641"/>
    </source>
</evidence>
<dbReference type="KEGG" id="cex:CSE_12290"/>
<dbReference type="InterPro" id="IPR014284">
    <property type="entry name" value="RNA_pol_sigma-70_dom"/>
</dbReference>
<dbReference type="PANTHER" id="PTHR43133">
    <property type="entry name" value="RNA POLYMERASE ECF-TYPE SIGMA FACTO"/>
    <property type="match status" value="1"/>
</dbReference>
<evidence type="ECO:0000256" key="3">
    <source>
        <dbReference type="ARBA" id="ARBA00023082"/>
    </source>
</evidence>
<dbReference type="Gene3D" id="1.10.10.10">
    <property type="entry name" value="Winged helix-like DNA-binding domain superfamily/Winged helix DNA-binding domain"/>
    <property type="match status" value="1"/>
</dbReference>
<keyword evidence="3" id="KW-0731">Sigma factor</keyword>
<protein>
    <submittedName>
        <fullName evidence="7">RNA polymerase ECF-type sigma factor</fullName>
    </submittedName>
</protein>
<comment type="similarity">
    <text evidence="1">Belongs to the sigma-70 factor family. ECF subfamily.</text>
</comment>
<feature type="domain" description="RNA polymerase sigma-70 region 2" evidence="5">
    <location>
        <begin position="25"/>
        <end position="85"/>
    </location>
</feature>
<dbReference type="SUPFAM" id="SSF88659">
    <property type="entry name" value="Sigma3 and sigma4 domains of RNA polymerase sigma factors"/>
    <property type="match status" value="1"/>
</dbReference>
<dbReference type="InterPro" id="IPR039425">
    <property type="entry name" value="RNA_pol_sigma-70-like"/>
</dbReference>
<dbReference type="EMBL" id="AP012051">
    <property type="protein sequence ID" value="BAL81355.1"/>
    <property type="molecule type" value="Genomic_DNA"/>
</dbReference>
<evidence type="ECO:0000259" key="5">
    <source>
        <dbReference type="Pfam" id="PF04542"/>
    </source>
</evidence>
<dbReference type="InterPro" id="IPR036388">
    <property type="entry name" value="WH-like_DNA-bd_sf"/>
</dbReference>
<evidence type="ECO:0000313" key="8">
    <source>
        <dbReference type="Proteomes" id="UP000004793"/>
    </source>
</evidence>
<evidence type="ECO:0000256" key="4">
    <source>
        <dbReference type="ARBA" id="ARBA00023163"/>
    </source>
</evidence>
<dbReference type="CDD" id="cd06171">
    <property type="entry name" value="Sigma70_r4"/>
    <property type="match status" value="1"/>
</dbReference>
<dbReference type="SUPFAM" id="SSF88946">
    <property type="entry name" value="Sigma2 domain of RNA polymerase sigma factors"/>
    <property type="match status" value="1"/>
</dbReference>
<reference evidence="7 8" key="1">
    <citation type="submission" date="2011-01" db="EMBL/GenBank/DDBJ databases">
        <title>Whole genome sequence of Caldisericum exile AZM16c01.</title>
        <authorList>
            <person name="Narita-Yamada S."/>
            <person name="Kawakoshi A."/>
            <person name="Nakamura S."/>
            <person name="Sasagawa M."/>
            <person name="Fukada J."/>
            <person name="Sekine M."/>
            <person name="Kato Y."/>
            <person name="Fukai R."/>
            <person name="Sasaki K."/>
            <person name="Hanamaki A."/>
            <person name="Narita H."/>
            <person name="Konno Y."/>
            <person name="Mori K."/>
            <person name="Yamazaki S."/>
            <person name="Suzuki K."/>
            <person name="Fujita N."/>
        </authorList>
    </citation>
    <scope>NUCLEOTIDE SEQUENCE [LARGE SCALE GENOMIC DNA]</scope>
    <source>
        <strain evidence="8">DSM 21853 / NBRC 104410 / AZM16c01</strain>
    </source>
</reference>
<dbReference type="Proteomes" id="UP000004793">
    <property type="component" value="Chromosome"/>
</dbReference>
<gene>
    <name evidence="7" type="ordered locus">CSE_12290</name>
</gene>
<dbReference type="InterPro" id="IPR013324">
    <property type="entry name" value="RNA_pol_sigma_r3/r4-like"/>
</dbReference>
<accession>A0A7U6GFB7</accession>
<dbReference type="GO" id="GO:0003677">
    <property type="term" value="F:DNA binding"/>
    <property type="evidence" value="ECO:0007669"/>
    <property type="project" value="InterPro"/>
</dbReference>
<dbReference type="NCBIfam" id="TIGR02937">
    <property type="entry name" value="sigma70-ECF"/>
    <property type="match status" value="1"/>
</dbReference>
<dbReference type="OrthoDB" id="9784272at2"/>
<sequence>MDVEDKLKEIVPKVKQGDLEAFEMLYNLTYKYVYKIAYAITLSKEDAEDIVQNTYLKIYEKRKMLDNGDTVLGYIKRITINYALKNGKKQPLKFIEKESKNNSDDIKEIVEDALKQLDAKDRSIVTLFYIDNMTTKEIAFLLNESEENIRVRLHRARNKLREVIENGKV</sequence>
<dbReference type="InterPro" id="IPR013249">
    <property type="entry name" value="RNA_pol_sigma70_r4_t2"/>
</dbReference>
<name>A0A7U6GFB7_CALEA</name>